<feature type="transmembrane region" description="Helical" evidence="1">
    <location>
        <begin position="12"/>
        <end position="33"/>
    </location>
</feature>
<evidence type="ECO:0000313" key="2">
    <source>
        <dbReference type="EMBL" id="EHN08743.1"/>
    </source>
</evidence>
<evidence type="ECO:0008006" key="4">
    <source>
        <dbReference type="Google" id="ProtNLM"/>
    </source>
</evidence>
<organism evidence="2 3">
    <name type="scientific">Patulibacter medicamentivorans</name>
    <dbReference type="NCBI Taxonomy" id="1097667"/>
    <lineage>
        <taxon>Bacteria</taxon>
        <taxon>Bacillati</taxon>
        <taxon>Actinomycetota</taxon>
        <taxon>Thermoleophilia</taxon>
        <taxon>Solirubrobacterales</taxon>
        <taxon>Patulibacteraceae</taxon>
        <taxon>Patulibacter</taxon>
    </lineage>
</organism>
<evidence type="ECO:0000256" key="1">
    <source>
        <dbReference type="SAM" id="Phobius"/>
    </source>
</evidence>
<dbReference type="Pfam" id="PF07963">
    <property type="entry name" value="N_methyl"/>
    <property type="match status" value="1"/>
</dbReference>
<evidence type="ECO:0000313" key="3">
    <source>
        <dbReference type="Proteomes" id="UP000005143"/>
    </source>
</evidence>
<keyword evidence="3" id="KW-1185">Reference proteome</keyword>
<dbReference type="InterPro" id="IPR012902">
    <property type="entry name" value="N_methyl_site"/>
</dbReference>
<dbReference type="EMBL" id="AGUD01000346">
    <property type="protein sequence ID" value="EHN08743.1"/>
    <property type="molecule type" value="Genomic_DNA"/>
</dbReference>
<name>H0EC50_9ACTN</name>
<protein>
    <recommendedName>
        <fullName evidence="4">Prepilin-type N-terminal cleavage/methylation domain-containing protein</fullName>
    </recommendedName>
</protein>
<dbReference type="AlphaFoldDB" id="H0EC50"/>
<reference evidence="2 3" key="1">
    <citation type="journal article" date="2013" name="Biodegradation">
        <title>Quantitative proteomic analysis of ibuprofen-degrading Patulibacter sp. strain I11.</title>
        <authorList>
            <person name="Almeida B."/>
            <person name="Kjeldal H."/>
            <person name="Lolas I."/>
            <person name="Knudsen A.D."/>
            <person name="Carvalho G."/>
            <person name="Nielsen K.L."/>
            <person name="Barreto Crespo M.T."/>
            <person name="Stensballe A."/>
            <person name="Nielsen J.L."/>
        </authorList>
    </citation>
    <scope>NUCLEOTIDE SEQUENCE [LARGE SCALE GENOMIC DNA]</scope>
    <source>
        <strain evidence="2 3">I11</strain>
    </source>
</reference>
<keyword evidence="1" id="KW-0472">Membrane</keyword>
<accession>H0EC50</accession>
<gene>
    <name evidence="2" type="ORF">PAI11_44490</name>
</gene>
<sequence length="156" mass="15894">MHRTPTAAAADGFTLIEILVVILIIGVLSAIALPTFLGQRAKAQDAVAKDAVVATARLVEACAADVPVYDGCDQPTRLAPRPGSSNATGLPIVLTSGGADPDPGDVAVTVASDERFVVVARSRAGERFSYERDGHGPVERLCTPAGAGGCPSGGTW</sequence>
<keyword evidence="1" id="KW-0812">Transmembrane</keyword>
<dbReference type="Proteomes" id="UP000005143">
    <property type="component" value="Unassembled WGS sequence"/>
</dbReference>
<dbReference type="RefSeq" id="WP_007579651.1">
    <property type="nucleotide sequence ID" value="NZ_AGUD01000346.1"/>
</dbReference>
<comment type="caution">
    <text evidence="2">The sequence shown here is derived from an EMBL/GenBank/DDBJ whole genome shotgun (WGS) entry which is preliminary data.</text>
</comment>
<keyword evidence="1" id="KW-1133">Transmembrane helix</keyword>
<dbReference type="Gene3D" id="3.30.700.10">
    <property type="entry name" value="Glycoprotein, Type 4 Pilin"/>
    <property type="match status" value="1"/>
</dbReference>
<dbReference type="InterPro" id="IPR045584">
    <property type="entry name" value="Pilin-like"/>
</dbReference>
<dbReference type="NCBIfam" id="TIGR02532">
    <property type="entry name" value="IV_pilin_GFxxxE"/>
    <property type="match status" value="1"/>
</dbReference>
<proteinExistence type="predicted"/>
<dbReference type="SUPFAM" id="SSF54523">
    <property type="entry name" value="Pili subunits"/>
    <property type="match status" value="1"/>
</dbReference>